<evidence type="ECO:0000256" key="1">
    <source>
        <dbReference type="ARBA" id="ARBA00001957"/>
    </source>
</evidence>
<protein>
    <submittedName>
        <fullName evidence="7">Amino acid adenylation domain-containing protein/thioester reductase-like protein</fullName>
    </submittedName>
</protein>
<organism evidence="7 8">
    <name type="scientific">Rhizobium paknamense</name>
    <dbReference type="NCBI Taxonomy" id="1206817"/>
    <lineage>
        <taxon>Bacteria</taxon>
        <taxon>Pseudomonadati</taxon>
        <taxon>Pseudomonadota</taxon>
        <taxon>Alphaproteobacteria</taxon>
        <taxon>Hyphomicrobiales</taxon>
        <taxon>Rhizobiaceae</taxon>
        <taxon>Rhizobium/Agrobacterium group</taxon>
        <taxon>Rhizobium</taxon>
    </lineage>
</organism>
<feature type="domain" description="Carrier" evidence="6">
    <location>
        <begin position="1879"/>
        <end position="1954"/>
    </location>
</feature>
<keyword evidence="4" id="KW-0436">Ligase</keyword>
<comment type="caution">
    <text evidence="7">The sequence shown here is derived from an EMBL/GenBank/DDBJ whole genome shotgun (WGS) entry which is preliminary data.</text>
</comment>
<dbReference type="PANTHER" id="PTHR45527:SF1">
    <property type="entry name" value="FATTY ACID SYNTHASE"/>
    <property type="match status" value="1"/>
</dbReference>
<dbReference type="Pfam" id="PF13193">
    <property type="entry name" value="AMP-binding_C"/>
    <property type="match status" value="1"/>
</dbReference>
<proteinExistence type="predicted"/>
<dbReference type="EMBL" id="JAUSWH010000018">
    <property type="protein sequence ID" value="MDQ0457779.1"/>
    <property type="molecule type" value="Genomic_DNA"/>
</dbReference>
<evidence type="ECO:0000313" key="8">
    <source>
        <dbReference type="Proteomes" id="UP001235269"/>
    </source>
</evidence>
<evidence type="ECO:0000256" key="3">
    <source>
        <dbReference type="ARBA" id="ARBA00022553"/>
    </source>
</evidence>
<dbReference type="PROSITE" id="PS00455">
    <property type="entry name" value="AMP_BINDING"/>
    <property type="match status" value="1"/>
</dbReference>
<dbReference type="NCBIfam" id="TIGR01746">
    <property type="entry name" value="Thioester-redct"/>
    <property type="match status" value="1"/>
</dbReference>
<dbReference type="InterPro" id="IPR020806">
    <property type="entry name" value="PKS_PP-bd"/>
</dbReference>
<evidence type="ECO:0000313" key="7">
    <source>
        <dbReference type="EMBL" id="MDQ0457779.1"/>
    </source>
</evidence>
<dbReference type="InterPro" id="IPR020845">
    <property type="entry name" value="AMP-binding_CS"/>
</dbReference>
<dbReference type="Pfam" id="PF00550">
    <property type="entry name" value="PP-binding"/>
    <property type="match status" value="1"/>
</dbReference>
<dbReference type="InterPro" id="IPR023213">
    <property type="entry name" value="CAT-like_dom_sf"/>
</dbReference>
<dbReference type="SUPFAM" id="SSF47336">
    <property type="entry name" value="ACP-like"/>
    <property type="match status" value="1"/>
</dbReference>
<dbReference type="InterPro" id="IPR010080">
    <property type="entry name" value="Thioester_reductase-like_dom"/>
</dbReference>
<dbReference type="InterPro" id="IPR025110">
    <property type="entry name" value="AMP-bd_C"/>
</dbReference>
<dbReference type="InterPro" id="IPR036736">
    <property type="entry name" value="ACP-like_sf"/>
</dbReference>
<evidence type="ECO:0000256" key="4">
    <source>
        <dbReference type="ARBA" id="ARBA00022598"/>
    </source>
</evidence>
<dbReference type="Gene3D" id="3.30.300.30">
    <property type="match status" value="1"/>
</dbReference>
<evidence type="ECO:0000256" key="2">
    <source>
        <dbReference type="ARBA" id="ARBA00022450"/>
    </source>
</evidence>
<dbReference type="Pfam" id="PF00668">
    <property type="entry name" value="Condensation"/>
    <property type="match status" value="2"/>
</dbReference>
<dbReference type="SUPFAM" id="SSF56801">
    <property type="entry name" value="Acetyl-CoA synthetase-like"/>
    <property type="match status" value="1"/>
</dbReference>
<dbReference type="Gene3D" id="3.40.50.720">
    <property type="entry name" value="NAD(P)-binding Rossmann-like Domain"/>
    <property type="match status" value="1"/>
</dbReference>
<reference evidence="7 8" key="1">
    <citation type="submission" date="2023-07" db="EMBL/GenBank/DDBJ databases">
        <title>Genomic Encyclopedia of Type Strains, Phase IV (KMG-IV): sequencing the most valuable type-strain genomes for metagenomic binning, comparative biology and taxonomic classification.</title>
        <authorList>
            <person name="Goeker M."/>
        </authorList>
    </citation>
    <scope>NUCLEOTIDE SEQUENCE [LARGE SCALE GENOMIC DNA]</scope>
    <source>
        <strain evidence="7 8">DSM 100301</strain>
    </source>
</reference>
<dbReference type="InterPro" id="IPR006162">
    <property type="entry name" value="Ppantetheine_attach_site"/>
</dbReference>
<dbReference type="InterPro" id="IPR009081">
    <property type="entry name" value="PP-bd_ACP"/>
</dbReference>
<keyword evidence="3" id="KW-0597">Phosphoprotein</keyword>
<evidence type="ECO:0000256" key="5">
    <source>
        <dbReference type="ARBA" id="ARBA00022723"/>
    </source>
</evidence>
<dbReference type="InterPro" id="IPR036291">
    <property type="entry name" value="NAD(P)-bd_dom_sf"/>
</dbReference>
<keyword evidence="5" id="KW-0479">Metal-binding</keyword>
<comment type="cofactor">
    <cofactor evidence="1">
        <name>pantetheine 4'-phosphate</name>
        <dbReference type="ChEBI" id="CHEBI:47942"/>
    </cofactor>
</comment>
<gene>
    <name evidence="7" type="ORF">QO005_004137</name>
</gene>
<dbReference type="SUPFAM" id="SSF52777">
    <property type="entry name" value="CoA-dependent acyltransferases"/>
    <property type="match status" value="5"/>
</dbReference>
<dbReference type="Proteomes" id="UP001235269">
    <property type="component" value="Unassembled WGS sequence"/>
</dbReference>
<dbReference type="Gene3D" id="3.30.559.30">
    <property type="entry name" value="Nonribosomal peptide synthetase, condensation domain"/>
    <property type="match status" value="2"/>
</dbReference>
<evidence type="ECO:0000259" key="6">
    <source>
        <dbReference type="PROSITE" id="PS50075"/>
    </source>
</evidence>
<dbReference type="PROSITE" id="PS50075">
    <property type="entry name" value="CARRIER"/>
    <property type="match status" value="1"/>
</dbReference>
<dbReference type="Gene3D" id="3.40.50.980">
    <property type="match status" value="2"/>
</dbReference>
<dbReference type="PROSITE" id="PS00012">
    <property type="entry name" value="PHOSPHOPANTETHEINE"/>
    <property type="match status" value="1"/>
</dbReference>
<accession>A0ABU0IKQ9</accession>
<dbReference type="Gene3D" id="1.10.1200.10">
    <property type="entry name" value="ACP-like"/>
    <property type="match status" value="1"/>
</dbReference>
<dbReference type="InterPro" id="IPR000873">
    <property type="entry name" value="AMP-dep_synth/lig_dom"/>
</dbReference>
<name>A0ABU0IKQ9_9HYPH</name>
<keyword evidence="8" id="KW-1185">Reference proteome</keyword>
<dbReference type="SMART" id="SM00823">
    <property type="entry name" value="PKS_PP"/>
    <property type="match status" value="1"/>
</dbReference>
<dbReference type="InterPro" id="IPR001242">
    <property type="entry name" value="Condensation_dom"/>
</dbReference>
<keyword evidence="2" id="KW-0596">Phosphopantetheine</keyword>
<dbReference type="InterPro" id="IPR010071">
    <property type="entry name" value="AA_adenyl_dom"/>
</dbReference>
<dbReference type="Gene3D" id="3.30.559.10">
    <property type="entry name" value="Chloramphenicol acetyltransferase-like domain"/>
    <property type="match status" value="2"/>
</dbReference>
<dbReference type="Pfam" id="PF00501">
    <property type="entry name" value="AMP-binding"/>
    <property type="match status" value="1"/>
</dbReference>
<dbReference type="SUPFAM" id="SSF51735">
    <property type="entry name" value="NAD(P)-binding Rossmann-fold domains"/>
    <property type="match status" value="1"/>
</dbReference>
<dbReference type="InterPro" id="IPR045851">
    <property type="entry name" value="AMP-bd_C_sf"/>
</dbReference>
<sequence length="2374" mass="257751">MNFSDRKQQLLQQRLAGAGLAQTEVSAALARPTRIDQDGPSVLSSAQRRMWYQAQLSEQSAAYNFCIILRAEDGASLSQAALTAALDKVVARHAILRTRYRSGPNGAPLQVVEPQLPPRFQKVTVTSAALDEELDALACKARDEAFDLETDSPLRVLVVEAEDRVNAVILTLPHIAGDGGSFGIVLADLERAYGQQGNVTRLAPPSAIRYTDYALWEQKRLGDASQASSLQARQLSFWRKQLANLPAEIPLPFDRERPAAPTFEGRQIRRWLGHGLSTALRETVKTQGGTPLTAFQAAVAVALNRVGAGHDIPLGTPVDMRQDSALDQLVGFFSNTVVVRIDLQGDPEFSGLLRRVQDTSLAALDHRDVPFENVVEELNPPRLAARNPLFTVMVTAAKPWPRLHLGDTAIIASEPTQTQAKFDLTFVLLDEGQGGRIGLSLLYASDLFDEDTATDLLELVTGILGQGMHHPRLRLSQLAEFDHRRLDASASALAGLLAQRNVAKTDSRRRIALKEGIGEAQIVAALSNLLERHDALRLRQDPKTGQWQLAETAALWERPLLVPSASDIEENGFGAVLLENSADDKGKPRRMLDIHAPGLWMDDVSWTSFLSDLADLNAEQAGETAPMARSYADWLARTAALGADARIPDDAERWLDMLDTAAETVAPLPADQGAEVTVSTVIDLSTVAVTPDPVALRNGALAALAWARQMPKEPLFIHIEEPDRDRLSGSGQESLVGWCRRDFPLLLTAPQEREESPTAEALRNRLPQAAAFPGFETVRGDLAASFMLARDVNAEVAGAFDGVALPDIGLSLTLGGGVEAETAARFDEGLREIWCLDIDVQRRRALLTLRASRTQDDLQTVAARFADALPVSLALVAEAAQPDEHQPLPDSEDSLIALTRWDLRRLQQATGPVREVLPLSPLQEGLRFHAMGLSGDAEDVYVSQTSLDLFGQIDADRFEEAVKTAIRLNPTLSAGFTEIGNAMVQFVPLDVDIPWRYAEVADEAEAEAIADQDYHAGFDTARPPLIRFALARIGAAGAEAHYRLLLTAHHILLDGWSIRLLLRLVLQLYAEPHRKIAAPSFRRYLQWLAGQDGAEAERVWREVLAGSEPTLLYPAARGLEASAERSGEISTTVDHRLADALTTLARSASTTISTVLELAWATLLMRLGGSSHVVFGNVVSGRPAEIDNVGEIIGLLFNTVPVRVEAEAKQTVRMALAALHAQKSVSLRYAHVQLTRLQQLAGHSPLFDTLFSVQNLPPFDPSSSGDLRPGKAGVRDATHYPLSMSVTPTTDRIDLRLMFRTDIVPEAQAEAILEAYAGILAAFLENADLPLMAVDGLPPESALLPKMISGKEMEISALSVADLLVRQAEKTPDLNAVTAGETRLSFQDLATSAHQLAHLMIGRGVAPEHKVALLLPRSHLMVVALFGVFAAHAAYVPIDPQTPANRIGSMLDQSQPTVILTTRELAGQLPEGYATDPRVVLMDDDGIIAELQRQSGALPDIPRSAGLDHLAYIIFTSGSTGTPKGVAVPYRGLTNMFINHQREIFAPVLAAQGGRRLKIAHTTSFAFDASWEQLLWLLSGHEVYVIDDDLRRDPERLLPLFDREDIDAFDVTPTYGSYLVEHGLLDRDRPQGRPGTGLVFMSLGGEAVGDALWTRMREAPGLGGYNLYGPTEYTINALGADLADSAQPSVGRPIANTTAHILGPGLQPMPVGSVGELYLSGVGLARGYVNRAAGTAERFVANPFGKPGERFYRTGDLARWRPDGSIDYLGRSDNQLKIRGYRIEPAEIENILVEQEGVKRAAVVARPDQNGAPRLIGYLVCDGRQADEEKLKDALRQQLPAYMIPAALVVVADLPRTINGKLDVQALPDPAPSEERVALPVNATEERVCEAFSSVLGRATIGRFDDFFEAGGHSLLTVRLAGLLRESLGQRVSVRDIYDNPTPAALAKLLGPLEDETAPEEAATQEEDALKARMLKDIELPANLLALAPSSGLANPSLAGVQDILLTGAAGFLGSFVLAELLEKTKARIHCLVRAENDAAALQRVGRALSAYGLWRDDVQERLIGVAGDLGLSGFGLDEERWNGLAGRIEVIIHNGGATNEFDDYGRLAPINVGGSREILRLAASGKGFIPVHFVSTASVVARKGDNPALIPETTRLTIEEIEETGYVQSKWVAEEMMHAAAARGLPVMVHRPGRVSGHSRTGACNTGAGFWHFIRAMLVLEAVPILRQSRLTLAPVDYVAKAMVGLIEHGKPGETYHLTNRSQTSIEAIAEAARRAGYRLESLPFKAWRERLAEKAEQRAVKGDDVLSSTLMLAEHLEKYDGAQAESALGQENVINALKTSGIAPPTVTPEMLDCYTRYFQKQNFFPPIGQNE</sequence>
<dbReference type="NCBIfam" id="TIGR01733">
    <property type="entry name" value="AA-adenyl-dom"/>
    <property type="match status" value="1"/>
</dbReference>
<dbReference type="RefSeq" id="WP_307159881.1">
    <property type="nucleotide sequence ID" value="NZ_JAUSWH010000018.1"/>
</dbReference>
<dbReference type="InterPro" id="IPR013120">
    <property type="entry name" value="FAR_NAD-bd"/>
</dbReference>
<dbReference type="Pfam" id="PF07993">
    <property type="entry name" value="NAD_binding_4"/>
    <property type="match status" value="1"/>
</dbReference>
<dbReference type="Gene3D" id="2.30.38.10">
    <property type="entry name" value="Luciferase, Domain 3"/>
    <property type="match status" value="1"/>
</dbReference>
<dbReference type="PANTHER" id="PTHR45527">
    <property type="entry name" value="NONRIBOSOMAL PEPTIDE SYNTHETASE"/>
    <property type="match status" value="1"/>
</dbReference>
<dbReference type="CDD" id="cd05930">
    <property type="entry name" value="A_NRPS"/>
    <property type="match status" value="1"/>
</dbReference>